<feature type="region of interest" description="Disordered" evidence="1">
    <location>
        <begin position="397"/>
        <end position="477"/>
    </location>
</feature>
<feature type="transmembrane region" description="Helical" evidence="2">
    <location>
        <begin position="80"/>
        <end position="100"/>
    </location>
</feature>
<evidence type="ECO:0000256" key="1">
    <source>
        <dbReference type="SAM" id="MobiDB-lite"/>
    </source>
</evidence>
<dbReference type="OrthoDB" id="3742900at2"/>
<feature type="transmembrane region" description="Helical" evidence="2">
    <location>
        <begin position="295"/>
        <end position="313"/>
    </location>
</feature>
<feature type="transmembrane region" description="Helical" evidence="2">
    <location>
        <begin position="216"/>
        <end position="236"/>
    </location>
</feature>
<name>A0A516PXE9_9ACTN</name>
<dbReference type="KEGG" id="mik:FOE78_06665"/>
<feature type="compositionally biased region" description="Polar residues" evidence="1">
    <location>
        <begin position="399"/>
        <end position="416"/>
    </location>
</feature>
<feature type="transmembrane region" description="Helical" evidence="2">
    <location>
        <begin position="149"/>
        <end position="168"/>
    </location>
</feature>
<gene>
    <name evidence="3" type="ORF">FOE78_06665</name>
</gene>
<dbReference type="Pfam" id="PF19877">
    <property type="entry name" value="DUF6350"/>
    <property type="match status" value="1"/>
</dbReference>
<feature type="transmembrane region" description="Helical" evidence="2">
    <location>
        <begin position="26"/>
        <end position="53"/>
    </location>
</feature>
<feature type="transmembrane region" description="Helical" evidence="2">
    <location>
        <begin position="325"/>
        <end position="345"/>
    </location>
</feature>
<evidence type="ECO:0000256" key="2">
    <source>
        <dbReference type="SAM" id="Phobius"/>
    </source>
</evidence>
<keyword evidence="4" id="KW-1185">Reference proteome</keyword>
<feature type="transmembrane region" description="Helical" evidence="2">
    <location>
        <begin position="121"/>
        <end position="143"/>
    </location>
</feature>
<dbReference type="Proteomes" id="UP000319263">
    <property type="component" value="Chromosome"/>
</dbReference>
<sequence length="477" mass="47834">MTATEPTEPISREQSEPTGPRYGWQLVAVAGGLATALAGWVIVAGLSVVGWLAATRGEVGDALQVGTTLWLLANGAPAQLGSVTWSVVPLGMSLLIVFMISRFARAAVRYAAPEPAHRRAVGLGTVGLCSVSYAAAVAAVGLATGAETSYAILGAAVIAVVGSTWGSVRGLRVRVWDRLPGWARPVPLAVACAVGVLLLAGIAVLVTGVLLHLDRITALSAGLGAGVVGGIALWVAQAAFLPNIIVWCASYALGAGFSIGQGSVVAPSGVTLGLLPSIPALGALPATGPGSDRGLFWLASGVVAGAVAALIVVRRRPAARFDETALVGGLAGLLAGLVFTGLAFFTGGDLGDGRLAGTGPRLVELLVMSGTLLGLAGLICGLVFGLIAHLRRRSARTAEATQRTDAGSTASSSPAAEQSVDDGAGKGAVAASREVDRADVDADVPVGEVDDTEETVAVGDSNADHDADDASEQRRSA</sequence>
<dbReference type="RefSeq" id="WP_143985599.1">
    <property type="nucleotide sequence ID" value="NZ_CP041692.1"/>
</dbReference>
<accession>A0A516PXE9</accession>
<evidence type="ECO:0000313" key="3">
    <source>
        <dbReference type="EMBL" id="QDP95631.1"/>
    </source>
</evidence>
<protein>
    <submittedName>
        <fullName evidence="3">Uncharacterized protein</fullName>
    </submittedName>
</protein>
<feature type="transmembrane region" description="Helical" evidence="2">
    <location>
        <begin position="365"/>
        <end position="387"/>
    </location>
</feature>
<keyword evidence="2" id="KW-0812">Transmembrane</keyword>
<reference evidence="3 4" key="1">
    <citation type="submission" date="2019-07" db="EMBL/GenBank/DDBJ databases">
        <title>Microlunatus dokdonensis sp. nov. isolated from the rhizospheric soil of the wild plant Elymus tsukushiensis.</title>
        <authorList>
            <person name="Ghim S.-Y."/>
            <person name="Hwang Y.-J."/>
            <person name="Son J.-S."/>
            <person name="Shin J.-H."/>
        </authorList>
    </citation>
    <scope>NUCLEOTIDE SEQUENCE [LARGE SCALE GENOMIC DNA]</scope>
    <source>
        <strain evidence="3 4">KUDC0627</strain>
    </source>
</reference>
<dbReference type="AlphaFoldDB" id="A0A516PXE9"/>
<organism evidence="3 4">
    <name type="scientific">Microlunatus elymi</name>
    <dbReference type="NCBI Taxonomy" id="2596828"/>
    <lineage>
        <taxon>Bacteria</taxon>
        <taxon>Bacillati</taxon>
        <taxon>Actinomycetota</taxon>
        <taxon>Actinomycetes</taxon>
        <taxon>Propionibacteriales</taxon>
        <taxon>Propionibacteriaceae</taxon>
        <taxon>Microlunatus</taxon>
    </lineage>
</organism>
<evidence type="ECO:0000313" key="4">
    <source>
        <dbReference type="Proteomes" id="UP000319263"/>
    </source>
</evidence>
<dbReference type="InterPro" id="IPR045931">
    <property type="entry name" value="DUF6350"/>
</dbReference>
<feature type="transmembrane region" description="Helical" evidence="2">
    <location>
        <begin position="188"/>
        <end position="210"/>
    </location>
</feature>
<keyword evidence="2" id="KW-0472">Membrane</keyword>
<feature type="transmembrane region" description="Helical" evidence="2">
    <location>
        <begin position="248"/>
        <end position="275"/>
    </location>
</feature>
<dbReference type="EMBL" id="CP041692">
    <property type="protein sequence ID" value="QDP95631.1"/>
    <property type="molecule type" value="Genomic_DNA"/>
</dbReference>
<keyword evidence="2" id="KW-1133">Transmembrane helix</keyword>
<proteinExistence type="predicted"/>